<feature type="chain" id="PRO_5007286150" evidence="3">
    <location>
        <begin position="24"/>
        <end position="384"/>
    </location>
</feature>
<evidence type="ECO:0000259" key="4">
    <source>
        <dbReference type="PROSITE" id="PS50142"/>
    </source>
</evidence>
<dbReference type="InterPro" id="IPR000999">
    <property type="entry name" value="RNase_III_dom"/>
</dbReference>
<dbReference type="InterPro" id="IPR014001">
    <property type="entry name" value="Helicase_ATP-bd"/>
</dbReference>
<dbReference type="InterPro" id="IPR036389">
    <property type="entry name" value="RNase_III_sf"/>
</dbReference>
<keyword evidence="3" id="KW-0732">Signal</keyword>
<dbReference type="SMART" id="SM00535">
    <property type="entry name" value="RIBOc"/>
    <property type="match status" value="1"/>
</dbReference>
<organism evidence="6">
    <name type="scientific">Rhipicephalus appendiculatus</name>
    <name type="common">Brown ear tick</name>
    <dbReference type="NCBI Taxonomy" id="34631"/>
    <lineage>
        <taxon>Eukaryota</taxon>
        <taxon>Metazoa</taxon>
        <taxon>Ecdysozoa</taxon>
        <taxon>Arthropoda</taxon>
        <taxon>Chelicerata</taxon>
        <taxon>Arachnida</taxon>
        <taxon>Acari</taxon>
        <taxon>Parasitiformes</taxon>
        <taxon>Ixodida</taxon>
        <taxon>Ixodoidea</taxon>
        <taxon>Ixodidae</taxon>
        <taxon>Rhipicephalinae</taxon>
        <taxon>Rhipicephalus</taxon>
        <taxon>Rhipicephalus</taxon>
    </lineage>
</organism>
<dbReference type="Gene3D" id="1.10.1520.10">
    <property type="entry name" value="Ribonuclease III domain"/>
    <property type="match status" value="1"/>
</dbReference>
<feature type="domain" description="RNase III" evidence="4">
    <location>
        <begin position="230"/>
        <end position="366"/>
    </location>
</feature>
<dbReference type="GO" id="GO:0006309">
    <property type="term" value="P:apoptotic DNA fragmentation"/>
    <property type="evidence" value="ECO:0007669"/>
    <property type="project" value="TreeGrafter"/>
</dbReference>
<dbReference type="GO" id="GO:0070578">
    <property type="term" value="C:RISC-loading complex"/>
    <property type="evidence" value="ECO:0007669"/>
    <property type="project" value="TreeGrafter"/>
</dbReference>
<evidence type="ECO:0000259" key="5">
    <source>
        <dbReference type="PROSITE" id="PS51192"/>
    </source>
</evidence>
<dbReference type="PROSITE" id="PS51192">
    <property type="entry name" value="HELICASE_ATP_BIND_1"/>
    <property type="match status" value="1"/>
</dbReference>
<dbReference type="AlphaFoldDB" id="A0A131YUG3"/>
<evidence type="ECO:0000256" key="1">
    <source>
        <dbReference type="ARBA" id="ARBA00022801"/>
    </source>
</evidence>
<dbReference type="PANTHER" id="PTHR14950:SF37">
    <property type="entry name" value="ENDORIBONUCLEASE DICER"/>
    <property type="match status" value="1"/>
</dbReference>
<sequence length="384" mass="42432">MAGIRRGVCVLLCFLATSTVTYARRAQPTSSRSDGAGIAELVELPTGETRMVRTTALIRQTLRQPFGAAPRGILVLVADSTMARQYEDYFRNAYRSLQVGRALDSLSRHSLSRKNVTLTTGAALARALQSHSLELNELALIVADDADILYTGAALDADVVGSSQSSTTTSSLRIVAFTKPGWTIPQRRQREQEPPSSALSATSTPFGLDAAAKSSLRFPQRLVDEKLSSYSFRDRDLLLRALLHPSKSRRIGSSVSYRPLDYVGQFALEFVLLRDMVKNGTLKSNQELHDAKTRLLRHETLARVAALNDLDQYVFLDEGPEKTSMIEYARGARLQASLPGTAGERRNSFLHNFLQSVAGAVYIDSGYDIDTIERIFLKFFKTHL</sequence>
<dbReference type="GO" id="GO:0031054">
    <property type="term" value="P:pre-miRNA processing"/>
    <property type="evidence" value="ECO:0007669"/>
    <property type="project" value="TreeGrafter"/>
</dbReference>
<evidence type="ECO:0000313" key="6">
    <source>
        <dbReference type="EMBL" id="JAP82869.1"/>
    </source>
</evidence>
<accession>A0A131YUG3</accession>
<dbReference type="GO" id="GO:0003723">
    <property type="term" value="F:RNA binding"/>
    <property type="evidence" value="ECO:0007669"/>
    <property type="project" value="TreeGrafter"/>
</dbReference>
<dbReference type="GO" id="GO:0004530">
    <property type="term" value="F:deoxyribonuclease I activity"/>
    <property type="evidence" value="ECO:0007669"/>
    <property type="project" value="TreeGrafter"/>
</dbReference>
<dbReference type="PANTHER" id="PTHR14950">
    <property type="entry name" value="DICER-RELATED"/>
    <property type="match status" value="1"/>
</dbReference>
<proteinExistence type="predicted"/>
<dbReference type="EMBL" id="GEDV01005688">
    <property type="protein sequence ID" value="JAP82869.1"/>
    <property type="molecule type" value="Transcribed_RNA"/>
</dbReference>
<feature type="signal peptide" evidence="3">
    <location>
        <begin position="1"/>
        <end position="23"/>
    </location>
</feature>
<protein>
    <submittedName>
        <fullName evidence="6">Ribonuclease</fullName>
    </submittedName>
</protein>
<dbReference type="SUPFAM" id="SSF69065">
    <property type="entry name" value="RNase III domain-like"/>
    <property type="match status" value="1"/>
</dbReference>
<feature type="compositionally biased region" description="Low complexity" evidence="2">
    <location>
        <begin position="194"/>
        <end position="203"/>
    </location>
</feature>
<reference evidence="6" key="1">
    <citation type="journal article" date="2016" name="Ticks Tick Borne Dis.">
        <title>De novo assembly and annotation of the salivary gland transcriptome of Rhipicephalus appendiculatus male and female ticks during blood feeding.</title>
        <authorList>
            <person name="de Castro M.H."/>
            <person name="de Klerk D."/>
            <person name="Pienaar R."/>
            <person name="Latif A.A."/>
            <person name="Rees D.J."/>
            <person name="Mans B.J."/>
        </authorList>
    </citation>
    <scope>NUCLEOTIDE SEQUENCE</scope>
    <source>
        <tissue evidence="6">Salivary glands</tissue>
    </source>
</reference>
<evidence type="ECO:0000256" key="2">
    <source>
        <dbReference type="SAM" id="MobiDB-lite"/>
    </source>
</evidence>
<dbReference type="GO" id="GO:0005634">
    <property type="term" value="C:nucleus"/>
    <property type="evidence" value="ECO:0007669"/>
    <property type="project" value="TreeGrafter"/>
</dbReference>
<feature type="domain" description="Helicase ATP-binding" evidence="5">
    <location>
        <begin position="41"/>
        <end position="221"/>
    </location>
</feature>
<feature type="region of interest" description="Disordered" evidence="2">
    <location>
        <begin position="184"/>
        <end position="203"/>
    </location>
</feature>
<evidence type="ECO:0000256" key="3">
    <source>
        <dbReference type="SAM" id="SignalP"/>
    </source>
</evidence>
<dbReference type="GO" id="GO:0030422">
    <property type="term" value="P:siRNA processing"/>
    <property type="evidence" value="ECO:0007669"/>
    <property type="project" value="TreeGrafter"/>
</dbReference>
<dbReference type="GO" id="GO:0004525">
    <property type="term" value="F:ribonuclease III activity"/>
    <property type="evidence" value="ECO:0007669"/>
    <property type="project" value="InterPro"/>
</dbReference>
<keyword evidence="1" id="KW-0378">Hydrolase</keyword>
<dbReference type="PROSITE" id="PS50142">
    <property type="entry name" value="RNASE_3_2"/>
    <property type="match status" value="1"/>
</dbReference>
<dbReference type="GO" id="GO:0005737">
    <property type="term" value="C:cytoplasm"/>
    <property type="evidence" value="ECO:0007669"/>
    <property type="project" value="TreeGrafter"/>
</dbReference>
<name>A0A131YUG3_RHIAP</name>
<dbReference type="Pfam" id="PF14622">
    <property type="entry name" value="Ribonucleas_3_3"/>
    <property type="match status" value="1"/>
</dbReference>